<evidence type="ECO:0000313" key="10">
    <source>
        <dbReference type="Proteomes" id="UP001327560"/>
    </source>
</evidence>
<dbReference type="Gene3D" id="1.10.10.60">
    <property type="entry name" value="Homeodomain-like"/>
    <property type="match status" value="1"/>
</dbReference>
<evidence type="ECO:0000256" key="2">
    <source>
        <dbReference type="ARBA" id="ARBA00022473"/>
    </source>
</evidence>
<proteinExistence type="predicted"/>
<keyword evidence="5" id="KW-0804">Transcription</keyword>
<dbReference type="InterPro" id="IPR044847">
    <property type="entry name" value="KAN_fam"/>
</dbReference>
<dbReference type="InterPro" id="IPR001005">
    <property type="entry name" value="SANT/Myb"/>
</dbReference>
<evidence type="ECO:0000313" key="9">
    <source>
        <dbReference type="EMBL" id="WOL18284.1"/>
    </source>
</evidence>
<name>A0AAQ3QNY5_9LILI</name>
<dbReference type="GO" id="GO:0006355">
    <property type="term" value="P:regulation of DNA-templated transcription"/>
    <property type="evidence" value="ECO:0007669"/>
    <property type="project" value="InterPro"/>
</dbReference>
<dbReference type="NCBIfam" id="TIGR01557">
    <property type="entry name" value="myb_SHAQKYF"/>
    <property type="match status" value="1"/>
</dbReference>
<dbReference type="Pfam" id="PF00249">
    <property type="entry name" value="Myb_DNA-binding"/>
    <property type="match status" value="1"/>
</dbReference>
<dbReference type="SUPFAM" id="SSF46689">
    <property type="entry name" value="Homeodomain-like"/>
    <property type="match status" value="1"/>
</dbReference>
<feature type="domain" description="Myb-like" evidence="8">
    <location>
        <begin position="170"/>
        <end position="221"/>
    </location>
</feature>
<dbReference type="Proteomes" id="UP001327560">
    <property type="component" value="Chromosome 8"/>
</dbReference>
<evidence type="ECO:0000256" key="1">
    <source>
        <dbReference type="ARBA" id="ARBA00004123"/>
    </source>
</evidence>
<evidence type="ECO:0000256" key="5">
    <source>
        <dbReference type="ARBA" id="ARBA00023163"/>
    </source>
</evidence>
<dbReference type="InterPro" id="IPR006447">
    <property type="entry name" value="Myb_dom_plants"/>
</dbReference>
<protein>
    <submittedName>
        <fullName evidence="9">Transcription factor KAN2</fullName>
    </submittedName>
</protein>
<dbReference type="GO" id="GO:0010158">
    <property type="term" value="P:abaxial cell fate specification"/>
    <property type="evidence" value="ECO:0007669"/>
    <property type="project" value="InterPro"/>
</dbReference>
<evidence type="ECO:0000259" key="8">
    <source>
        <dbReference type="Pfam" id="PF00249"/>
    </source>
</evidence>
<dbReference type="PANTHER" id="PTHR31496">
    <property type="entry name" value="TRANSCRIPTION FACTOR KAN2-RELATED"/>
    <property type="match status" value="1"/>
</dbReference>
<keyword evidence="6" id="KW-0539">Nucleus</keyword>
<keyword evidence="3" id="KW-0221">Differentiation</keyword>
<feature type="region of interest" description="Disordered" evidence="7">
    <location>
        <begin position="1"/>
        <end position="34"/>
    </location>
</feature>
<evidence type="ECO:0000256" key="4">
    <source>
        <dbReference type="ARBA" id="ARBA00023015"/>
    </source>
</evidence>
<keyword evidence="2" id="KW-0217">Developmental protein</keyword>
<evidence type="ECO:0000256" key="7">
    <source>
        <dbReference type="SAM" id="MobiDB-lite"/>
    </source>
</evidence>
<evidence type="ECO:0000256" key="6">
    <source>
        <dbReference type="ARBA" id="ARBA00023242"/>
    </source>
</evidence>
<dbReference type="InterPro" id="IPR009057">
    <property type="entry name" value="Homeodomain-like_sf"/>
</dbReference>
<dbReference type="AlphaFoldDB" id="A0AAQ3QNY5"/>
<dbReference type="FunFam" id="1.10.10.60:FF:000002">
    <property type="entry name" value="Myb family transcription factor"/>
    <property type="match status" value="1"/>
</dbReference>
<reference evidence="9 10" key="1">
    <citation type="submission" date="2023-10" db="EMBL/GenBank/DDBJ databases">
        <title>Chromosome-scale genome assembly provides insights into flower coloration mechanisms of Canna indica.</title>
        <authorList>
            <person name="Li C."/>
        </authorList>
    </citation>
    <scope>NUCLEOTIDE SEQUENCE [LARGE SCALE GENOMIC DNA]</scope>
    <source>
        <tissue evidence="9">Flower</tissue>
    </source>
</reference>
<dbReference type="GO" id="GO:0005634">
    <property type="term" value="C:nucleus"/>
    <property type="evidence" value="ECO:0007669"/>
    <property type="project" value="UniProtKB-SubCell"/>
</dbReference>
<comment type="subcellular location">
    <subcellularLocation>
        <location evidence="1">Nucleus</location>
    </subcellularLocation>
</comment>
<accession>A0AAQ3QNY5</accession>
<gene>
    <name evidence="9" type="ORF">Cni_G27077</name>
</gene>
<evidence type="ECO:0000256" key="3">
    <source>
        <dbReference type="ARBA" id="ARBA00022782"/>
    </source>
</evidence>
<organism evidence="9 10">
    <name type="scientific">Canna indica</name>
    <name type="common">Indian-shot</name>
    <dbReference type="NCBI Taxonomy" id="4628"/>
    <lineage>
        <taxon>Eukaryota</taxon>
        <taxon>Viridiplantae</taxon>
        <taxon>Streptophyta</taxon>
        <taxon>Embryophyta</taxon>
        <taxon>Tracheophyta</taxon>
        <taxon>Spermatophyta</taxon>
        <taxon>Magnoliopsida</taxon>
        <taxon>Liliopsida</taxon>
        <taxon>Zingiberales</taxon>
        <taxon>Cannaceae</taxon>
        <taxon>Canna</taxon>
    </lineage>
</organism>
<sequence length="352" mass="39333">MELFPAAQPDLSLQISPPNPTPSSSCRKPDDDKNMELGFWRTSLDSTKNVTFDLSLASPSSITTDSLNNRGNLLPRQLPHHHLHFLHHHHQELDHLLKPIRGVPIYQNPPSSSSLPNLVPILNQQQRLCHEYSSSSSPNFTPFAATHGFSRSKYSPLRFPATRRSMRAPRMRWTTTLHARFVHAVELLGGHERATPKSVLELMDVKDLTLAHVKSHLQMYRTVKNTDRPSVSSGQSDGFENGLIEEIIYDDNLIDTPNPHRLESSTQQAGRVIAADSGSNHIDLWSNCLRKGSSTGIHSESTAENMQSFKKGLQAESFQMYLDLNSNSSCLSDTAARSSKLNLEFTLGRPLT</sequence>
<keyword evidence="4" id="KW-0805">Transcription regulation</keyword>
<feature type="compositionally biased region" description="Polar residues" evidence="7">
    <location>
        <begin position="11"/>
        <end position="26"/>
    </location>
</feature>
<dbReference type="EMBL" id="CP136897">
    <property type="protein sequence ID" value="WOL18284.1"/>
    <property type="molecule type" value="Genomic_DNA"/>
</dbReference>
<dbReference type="GO" id="GO:0000976">
    <property type="term" value="F:transcription cis-regulatory region binding"/>
    <property type="evidence" value="ECO:0007669"/>
    <property type="project" value="InterPro"/>
</dbReference>
<dbReference type="PANTHER" id="PTHR31496:SF25">
    <property type="entry name" value="TRANSCRIPTION FACTOR KAN3-RELATED"/>
    <property type="match status" value="1"/>
</dbReference>
<keyword evidence="10" id="KW-1185">Reference proteome</keyword>